<dbReference type="EMBL" id="FUKQ01000010">
    <property type="protein sequence ID" value="SJN20956.1"/>
    <property type="molecule type" value="Genomic_DNA"/>
</dbReference>
<evidence type="ECO:0000256" key="6">
    <source>
        <dbReference type="SAM" id="MobiDB-lite"/>
    </source>
</evidence>
<dbReference type="Gene3D" id="3.20.20.70">
    <property type="entry name" value="Aldolase class I"/>
    <property type="match status" value="1"/>
</dbReference>
<dbReference type="PANTHER" id="PTHR43303:SF4">
    <property type="entry name" value="NADPH DEHYDROGENASE C23G7.10C-RELATED"/>
    <property type="match status" value="1"/>
</dbReference>
<evidence type="ECO:0000313" key="9">
    <source>
        <dbReference type="Proteomes" id="UP000188342"/>
    </source>
</evidence>
<evidence type="ECO:0000259" key="7">
    <source>
        <dbReference type="Pfam" id="PF00724"/>
    </source>
</evidence>
<evidence type="ECO:0000256" key="2">
    <source>
        <dbReference type="ARBA" id="ARBA00022630"/>
    </source>
</evidence>
<evidence type="ECO:0000256" key="5">
    <source>
        <dbReference type="ARBA" id="ARBA00023002"/>
    </source>
</evidence>
<dbReference type="PANTHER" id="PTHR43303">
    <property type="entry name" value="NADPH DEHYDROGENASE C23G7.10C-RELATED"/>
    <property type="match status" value="1"/>
</dbReference>
<dbReference type="InterPro" id="IPR001155">
    <property type="entry name" value="OxRdtase_FMN_N"/>
</dbReference>
<keyword evidence="5 8" id="KW-0560">Oxidoreductase</keyword>
<dbReference type="Pfam" id="PF00724">
    <property type="entry name" value="Oxidored_FMN"/>
    <property type="match status" value="1"/>
</dbReference>
<keyword evidence="4" id="KW-0521">NADP</keyword>
<dbReference type="GO" id="GO:0003959">
    <property type="term" value="F:NADPH dehydrogenase activity"/>
    <property type="evidence" value="ECO:0007669"/>
    <property type="project" value="InterPro"/>
</dbReference>
<reference evidence="8 9" key="1">
    <citation type="submission" date="2017-02" db="EMBL/GenBank/DDBJ databases">
        <authorList>
            <person name="Peterson S.W."/>
        </authorList>
    </citation>
    <scope>NUCLEOTIDE SEQUENCE [LARGE SCALE GENOMIC DNA]</scope>
    <source>
        <strain evidence="8 9">LSP_Lj1</strain>
    </source>
</reference>
<evidence type="ECO:0000256" key="1">
    <source>
        <dbReference type="ARBA" id="ARBA00001917"/>
    </source>
</evidence>
<keyword evidence="3" id="KW-0288">FMN</keyword>
<evidence type="ECO:0000256" key="3">
    <source>
        <dbReference type="ARBA" id="ARBA00022643"/>
    </source>
</evidence>
<keyword evidence="2" id="KW-0285">Flavoprotein</keyword>
<dbReference type="SUPFAM" id="SSF51395">
    <property type="entry name" value="FMN-linked oxidoreductases"/>
    <property type="match status" value="1"/>
</dbReference>
<dbReference type="GO" id="GO:0010181">
    <property type="term" value="F:FMN binding"/>
    <property type="evidence" value="ECO:0007669"/>
    <property type="project" value="InterPro"/>
</dbReference>
<dbReference type="GO" id="GO:0008670">
    <property type="term" value="F:2,4-dienoyl-CoA reductase (NADPH) activity"/>
    <property type="evidence" value="ECO:0007669"/>
    <property type="project" value="UniProtKB-EC"/>
</dbReference>
<dbReference type="CDD" id="cd02932">
    <property type="entry name" value="OYE_YqiM_FMN"/>
    <property type="match status" value="1"/>
</dbReference>
<dbReference type="InterPro" id="IPR013785">
    <property type="entry name" value="Aldolase_TIM"/>
</dbReference>
<dbReference type="Proteomes" id="UP000188342">
    <property type="component" value="Unassembled WGS sequence"/>
</dbReference>
<comment type="cofactor">
    <cofactor evidence="1">
        <name>FMN</name>
        <dbReference type="ChEBI" id="CHEBI:58210"/>
    </cofactor>
</comment>
<dbReference type="GO" id="GO:0050661">
    <property type="term" value="F:NADP binding"/>
    <property type="evidence" value="ECO:0007669"/>
    <property type="project" value="InterPro"/>
</dbReference>
<keyword evidence="9" id="KW-1185">Reference proteome</keyword>
<evidence type="ECO:0000256" key="4">
    <source>
        <dbReference type="ARBA" id="ARBA00022857"/>
    </source>
</evidence>
<dbReference type="AlphaFoldDB" id="A0A1R4IM20"/>
<organism evidence="8 9">
    <name type="scientific">Luteococcus japonicus LSP_Lj1</name>
    <dbReference type="NCBI Taxonomy" id="1255658"/>
    <lineage>
        <taxon>Bacteria</taxon>
        <taxon>Bacillati</taxon>
        <taxon>Actinomycetota</taxon>
        <taxon>Actinomycetes</taxon>
        <taxon>Propionibacteriales</taxon>
        <taxon>Propionibacteriaceae</taxon>
        <taxon>Luteococcus</taxon>
    </lineage>
</organism>
<dbReference type="STRING" id="1255658.FM114_02630"/>
<name>A0A1R4IM20_9ACTN</name>
<gene>
    <name evidence="8" type="ORF">FM114_02630</name>
</gene>
<sequence length="385" mass="41977">MLPVLARRSWPRWFNGCMSTPALFRPIQLGSLTVRNRAWVSPMCQYSVEQRDGVVNDWHLVHYGSLAAGGFGLVVVEATGVSPEARISPWDAGLWNDQQATAWRRVTDFAHAQGAAIGVQLAHAGRKASTNRWWPGEEARNIPADEGGWTPVGPTTERGAGEEFTSEVQALDEAGIQKVIDDFAAAAVRAKEAGFDLVEVHAAHGYLLHQFYSPLSNTRTDQWGGSWENRTRLLLAVVDAIRQVWTGALAVRISATDWTDGDWTDGGWDGEDSAQLAIELREHGVDLVDVSTGGLVMARIPVGPGYQVPYAEQVRSESGVVTSAVGMITEPEQAEQIIAEGRADAVMLARQALREPGWPLRAAHELGLPADQAPWPPARSRGVWR</sequence>
<protein>
    <submittedName>
        <fullName evidence="8">2,4-dienoyl-CoA reductase [NADPH]</fullName>
        <ecNumber evidence="8">1.3.1.34</ecNumber>
    </submittedName>
</protein>
<dbReference type="EC" id="1.3.1.34" evidence="8"/>
<proteinExistence type="predicted"/>
<accession>A0A1R4IM20</accession>
<evidence type="ECO:0000313" key="8">
    <source>
        <dbReference type="EMBL" id="SJN20956.1"/>
    </source>
</evidence>
<dbReference type="InterPro" id="IPR044152">
    <property type="entry name" value="YqjM-like"/>
</dbReference>
<feature type="domain" description="NADH:flavin oxidoreductase/NADH oxidase N-terminal" evidence="7">
    <location>
        <begin position="23"/>
        <end position="366"/>
    </location>
</feature>
<feature type="region of interest" description="Disordered" evidence="6">
    <location>
        <begin position="138"/>
        <end position="159"/>
    </location>
</feature>